<evidence type="ECO:0000313" key="8">
    <source>
        <dbReference type="Proteomes" id="UP000183039"/>
    </source>
</evidence>
<evidence type="ECO:0000256" key="1">
    <source>
        <dbReference type="SAM" id="Phobius"/>
    </source>
</evidence>
<evidence type="ECO:0000313" key="7">
    <source>
        <dbReference type="Proteomes" id="UP000065511"/>
    </source>
</evidence>
<proteinExistence type="predicted"/>
<sequence>MKKNFQQLTMTFFLIISISFVHVQISEASADPSGAVGFLYKTNHPENQIDESGYFNLRMTPGQKQKVSITLSNLSKEEVTVNVGLNSARTNSNGVLEYGKTKLDKDASMKFDFTDIVKAPKTVTLPPESDKELELEINMPETSYEGIILGGIQLQKVAKEDQKKKNTGTTIINEYAYTIAMLLRESDTKVEPKMGYLKTYGTQPNGRNTIVVDLANETSDLLDDLTVEVQIMPEKNDEVLYESKKTKMRMAPNTVLNYPVSMEGQAMIPGKYRAHVKAASEDKTWEWTETFEITKEEADKFNREDIGLDQERGIDFKLVAMIIGGILGLILIIFFAIHFATNKKTKKKKRPSKKR</sequence>
<dbReference type="Pfam" id="PF11797">
    <property type="entry name" value="WxLIP_HBD"/>
    <property type="match status" value="1"/>
</dbReference>
<dbReference type="EMBL" id="CP013614">
    <property type="protein sequence ID" value="ALS00971.1"/>
    <property type="molecule type" value="Genomic_DNA"/>
</dbReference>
<dbReference type="KEGG" id="ess:ATZ33_06190"/>
<feature type="domain" description="WxL Interacting Protein host binding" evidence="4">
    <location>
        <begin position="167"/>
        <end position="303"/>
    </location>
</feature>
<dbReference type="Pfam" id="PF06030">
    <property type="entry name" value="WxLIP_PGBD"/>
    <property type="match status" value="1"/>
</dbReference>
<keyword evidence="1" id="KW-0812">Transmembrane</keyword>
<keyword evidence="7" id="KW-1185">Reference proteome</keyword>
<feature type="signal peptide" evidence="2">
    <location>
        <begin position="1"/>
        <end position="23"/>
    </location>
</feature>
<reference evidence="6 8" key="1">
    <citation type="submission" date="2014-12" db="EMBL/GenBank/DDBJ databases">
        <title>Draft genome sequences of 29 type strains of Enterococci.</title>
        <authorList>
            <person name="Zhong Z."/>
            <person name="Sun Z."/>
            <person name="Liu W."/>
            <person name="Zhang W."/>
            <person name="Zhang H."/>
        </authorList>
    </citation>
    <scope>NUCLEOTIDE SEQUENCE [LARGE SCALE GENOMIC DNA]</scope>
    <source>
        <strain evidence="6 8">DSM 22801</strain>
    </source>
</reference>
<dbReference type="RefSeq" id="WP_071878550.1">
    <property type="nucleotide sequence ID" value="NZ_JXLC01000021.1"/>
</dbReference>
<dbReference type="Proteomes" id="UP000183039">
    <property type="component" value="Unassembled WGS sequence"/>
</dbReference>
<dbReference type="AlphaFoldDB" id="A0A0S3K9F9"/>
<keyword evidence="2" id="KW-0732">Signal</keyword>
<reference evidence="5 7" key="2">
    <citation type="submission" date="2015-12" db="EMBL/GenBank/DDBJ databases">
        <authorList>
            <person name="Lauer A."/>
            <person name="Humrighouse B."/>
            <person name="Loparev V."/>
            <person name="Shewmaker P.L."/>
            <person name="Whitney A.M."/>
            <person name="McLaughlin R.W."/>
        </authorList>
    </citation>
    <scope>NUCLEOTIDE SEQUENCE [LARGE SCALE GENOMIC DNA]</scope>
    <source>
        <strain evidence="5 7">LMG 23085</strain>
    </source>
</reference>
<evidence type="ECO:0000259" key="4">
    <source>
        <dbReference type="Pfam" id="PF11797"/>
    </source>
</evidence>
<dbReference type="InterPro" id="IPR010317">
    <property type="entry name" value="WxLIP_PGBD"/>
</dbReference>
<dbReference type="Proteomes" id="UP000065511">
    <property type="component" value="Chromosome"/>
</dbReference>
<evidence type="ECO:0000256" key="2">
    <source>
        <dbReference type="SAM" id="SignalP"/>
    </source>
</evidence>
<feature type="chain" id="PRO_5044546788" evidence="2">
    <location>
        <begin position="24"/>
        <end position="355"/>
    </location>
</feature>
<evidence type="ECO:0000313" key="5">
    <source>
        <dbReference type="EMBL" id="ALS00971.1"/>
    </source>
</evidence>
<gene>
    <name evidence="5" type="ORF">ATZ33_06190</name>
    <name evidence="6" type="ORF">RV15_GL001537</name>
</gene>
<dbReference type="EMBL" id="JXLC01000021">
    <property type="protein sequence ID" value="OJG89971.1"/>
    <property type="molecule type" value="Genomic_DNA"/>
</dbReference>
<name>A0A0S3K9F9_9ENTE</name>
<evidence type="ECO:0000259" key="3">
    <source>
        <dbReference type="Pfam" id="PF06030"/>
    </source>
</evidence>
<dbReference type="InterPro" id="IPR021759">
    <property type="entry name" value="WxLIP_HBD"/>
</dbReference>
<feature type="transmembrane region" description="Helical" evidence="1">
    <location>
        <begin position="318"/>
        <end position="340"/>
    </location>
</feature>
<keyword evidence="1" id="KW-1133">Transmembrane helix</keyword>
<organism evidence="6 8">
    <name type="scientific">Enterococcus silesiacus</name>
    <dbReference type="NCBI Taxonomy" id="332949"/>
    <lineage>
        <taxon>Bacteria</taxon>
        <taxon>Bacillati</taxon>
        <taxon>Bacillota</taxon>
        <taxon>Bacilli</taxon>
        <taxon>Lactobacillales</taxon>
        <taxon>Enterococcaceae</taxon>
        <taxon>Enterococcus</taxon>
    </lineage>
</organism>
<accession>A0A0S3K9F9</accession>
<keyword evidence="1" id="KW-0472">Membrane</keyword>
<protein>
    <submittedName>
        <fullName evidence="6">Uncharacterized protein</fullName>
    </submittedName>
</protein>
<feature type="domain" description="WxL Interacting Protein peptidoglycan binding" evidence="3">
    <location>
        <begin position="41"/>
        <end position="155"/>
    </location>
</feature>
<evidence type="ECO:0000313" key="6">
    <source>
        <dbReference type="EMBL" id="OJG89971.1"/>
    </source>
</evidence>